<dbReference type="EMBL" id="JAVDUU010000004">
    <property type="protein sequence ID" value="MDR6944169.1"/>
    <property type="molecule type" value="Genomic_DNA"/>
</dbReference>
<keyword evidence="1" id="KW-0812">Transmembrane</keyword>
<sequence>MSTENTKPNLELRELELKVRELELNVKDLEKPSYKKLSHWTSIVTVVIAVFGFGLQSYLSNIKNARADLDIKIAEAKKDTLDRQIRLNNDSLVMLTQKKDSLLKAYSKVSQAYIDVSSTIAFSPDSLSLKSQTKIFNANENVSGVLLKNNLGTLLKAATVRIYCLPALKEKAERINQMLLNNGVRSTIDTAPYDISHSYNQIVYYNDPQRDYCSAVRSLLIKNGWANFEIRKSSKANLATQFFKIYLTS</sequence>
<feature type="transmembrane region" description="Helical" evidence="1">
    <location>
        <begin position="37"/>
        <end position="59"/>
    </location>
</feature>
<evidence type="ECO:0000313" key="3">
    <source>
        <dbReference type="Proteomes" id="UP001247620"/>
    </source>
</evidence>
<comment type="caution">
    <text evidence="2">The sequence shown here is derived from an EMBL/GenBank/DDBJ whole genome shotgun (WGS) entry which is preliminary data.</text>
</comment>
<evidence type="ECO:0000313" key="2">
    <source>
        <dbReference type="EMBL" id="MDR6944169.1"/>
    </source>
</evidence>
<dbReference type="RefSeq" id="WP_310099755.1">
    <property type="nucleotide sequence ID" value="NZ_JAVDUU010000004.1"/>
</dbReference>
<accession>A0ABU1TFI4</accession>
<gene>
    <name evidence="2" type="ORF">J2W55_004029</name>
</gene>
<evidence type="ECO:0000256" key="1">
    <source>
        <dbReference type="SAM" id="Phobius"/>
    </source>
</evidence>
<keyword evidence="3" id="KW-1185">Reference proteome</keyword>
<keyword evidence="1" id="KW-1133">Transmembrane helix</keyword>
<name>A0ABU1TFI4_9SPHI</name>
<reference evidence="2 3" key="1">
    <citation type="submission" date="2023-07" db="EMBL/GenBank/DDBJ databases">
        <title>Sorghum-associated microbial communities from plants grown in Nebraska, USA.</title>
        <authorList>
            <person name="Schachtman D."/>
        </authorList>
    </citation>
    <scope>NUCLEOTIDE SEQUENCE [LARGE SCALE GENOMIC DNA]</scope>
    <source>
        <strain evidence="2 3">3262</strain>
    </source>
</reference>
<dbReference type="Proteomes" id="UP001247620">
    <property type="component" value="Unassembled WGS sequence"/>
</dbReference>
<proteinExistence type="predicted"/>
<keyword evidence="1" id="KW-0472">Membrane</keyword>
<protein>
    <submittedName>
        <fullName evidence="2">NADH/NAD ratio-sensing transcriptional regulator Rex</fullName>
    </submittedName>
</protein>
<organism evidence="2 3">
    <name type="scientific">Mucilaginibacter pocheonensis</name>
    <dbReference type="NCBI Taxonomy" id="398050"/>
    <lineage>
        <taxon>Bacteria</taxon>
        <taxon>Pseudomonadati</taxon>
        <taxon>Bacteroidota</taxon>
        <taxon>Sphingobacteriia</taxon>
        <taxon>Sphingobacteriales</taxon>
        <taxon>Sphingobacteriaceae</taxon>
        <taxon>Mucilaginibacter</taxon>
    </lineage>
</organism>